<dbReference type="Proteomes" id="UP000823890">
    <property type="component" value="Unassembled WGS sequence"/>
</dbReference>
<evidence type="ECO:0000256" key="1">
    <source>
        <dbReference type="SAM" id="MobiDB-lite"/>
    </source>
</evidence>
<evidence type="ECO:0000313" key="2">
    <source>
        <dbReference type="EMBL" id="HJC33427.1"/>
    </source>
</evidence>
<reference evidence="2" key="1">
    <citation type="journal article" date="2021" name="PeerJ">
        <title>Extensive microbial diversity within the chicken gut microbiome revealed by metagenomics and culture.</title>
        <authorList>
            <person name="Gilroy R."/>
            <person name="Ravi A."/>
            <person name="Getino M."/>
            <person name="Pursley I."/>
            <person name="Horton D.L."/>
            <person name="Alikhan N.F."/>
            <person name="Baker D."/>
            <person name="Gharbi K."/>
            <person name="Hall N."/>
            <person name="Watson M."/>
            <person name="Adriaenssens E.M."/>
            <person name="Foster-Nyarko E."/>
            <person name="Jarju S."/>
            <person name="Secka A."/>
            <person name="Antonio M."/>
            <person name="Oren A."/>
            <person name="Chaudhuri R.R."/>
            <person name="La Ragione R."/>
            <person name="Hildebrand F."/>
            <person name="Pallen M.J."/>
        </authorList>
    </citation>
    <scope>NUCLEOTIDE SEQUENCE</scope>
    <source>
        <strain evidence="2">ChiW19-954</strain>
    </source>
</reference>
<reference evidence="2" key="2">
    <citation type="submission" date="2021-04" db="EMBL/GenBank/DDBJ databases">
        <authorList>
            <person name="Gilroy R."/>
        </authorList>
    </citation>
    <scope>NUCLEOTIDE SEQUENCE</scope>
    <source>
        <strain evidence="2">ChiW19-954</strain>
    </source>
</reference>
<feature type="compositionally biased region" description="Basic and acidic residues" evidence="1">
    <location>
        <begin position="9"/>
        <end position="21"/>
    </location>
</feature>
<accession>A0A9D2NKG1</accession>
<dbReference type="EMBL" id="DWWO01000025">
    <property type="protein sequence ID" value="HJC33427.1"/>
    <property type="molecule type" value="Genomic_DNA"/>
</dbReference>
<protein>
    <submittedName>
        <fullName evidence="2">Uncharacterized protein</fullName>
    </submittedName>
</protein>
<proteinExistence type="predicted"/>
<feature type="region of interest" description="Disordered" evidence="1">
    <location>
        <begin position="1"/>
        <end position="50"/>
    </location>
</feature>
<evidence type="ECO:0000313" key="3">
    <source>
        <dbReference type="Proteomes" id="UP000823890"/>
    </source>
</evidence>
<gene>
    <name evidence="2" type="ORF">H9758_02410</name>
</gene>
<dbReference type="AlphaFoldDB" id="A0A9D2NKG1"/>
<organism evidence="2 3">
    <name type="scientific">Candidatus Mediterraneibacter faecipullorum</name>
    <dbReference type="NCBI Taxonomy" id="2838670"/>
    <lineage>
        <taxon>Bacteria</taxon>
        <taxon>Bacillati</taxon>
        <taxon>Bacillota</taxon>
        <taxon>Clostridia</taxon>
        <taxon>Lachnospirales</taxon>
        <taxon>Lachnospiraceae</taxon>
        <taxon>Mediterraneibacter</taxon>
    </lineage>
</organism>
<sequence>MTGNVQRMDGGEKKVNRRETAGENGDFGVIRRNNLRDRNPTLSSMMRLFE</sequence>
<comment type="caution">
    <text evidence="2">The sequence shown here is derived from an EMBL/GenBank/DDBJ whole genome shotgun (WGS) entry which is preliminary data.</text>
</comment>
<name>A0A9D2NKG1_9FIRM</name>